<dbReference type="PANTHER" id="PTHR11923">
    <property type="entry name" value="SCAVENGER RECEPTOR CLASS B TYPE-1 SR-B1"/>
    <property type="match status" value="1"/>
</dbReference>
<evidence type="ECO:0000313" key="15">
    <source>
        <dbReference type="EMBL" id="CAG6780866.1"/>
    </source>
</evidence>
<evidence type="ECO:0000256" key="6">
    <source>
        <dbReference type="ARBA" id="ARBA00022989"/>
    </source>
</evidence>
<dbReference type="GO" id="GO:0005044">
    <property type="term" value="F:scavenger receptor activity"/>
    <property type="evidence" value="ECO:0007669"/>
    <property type="project" value="TreeGrafter"/>
</dbReference>
<feature type="region of interest" description="Disordered" evidence="13">
    <location>
        <begin position="1"/>
        <end position="80"/>
    </location>
</feature>
<keyword evidence="4" id="KW-1003">Cell membrane</keyword>
<evidence type="ECO:0000256" key="8">
    <source>
        <dbReference type="ARBA" id="ARBA00023157"/>
    </source>
</evidence>
<comment type="subcellular location">
    <subcellularLocation>
        <location evidence="2">Cell membrane</location>
        <topology evidence="2">Multi-pass membrane protein</topology>
    </subcellularLocation>
    <subcellularLocation>
        <location evidence="1">Membrane</location>
        <location evidence="1">Caveola</location>
        <topology evidence="1">Multi-pass membrane protein</topology>
    </subcellularLocation>
</comment>
<dbReference type="GO" id="GO:0005737">
    <property type="term" value="C:cytoplasm"/>
    <property type="evidence" value="ECO:0007669"/>
    <property type="project" value="TreeGrafter"/>
</dbReference>
<feature type="compositionally biased region" description="Polar residues" evidence="13">
    <location>
        <begin position="50"/>
        <end position="80"/>
    </location>
</feature>
<feature type="transmembrane region" description="Helical" evidence="14">
    <location>
        <begin position="737"/>
        <end position="763"/>
    </location>
</feature>
<evidence type="ECO:0000256" key="12">
    <source>
        <dbReference type="ARBA" id="ARBA00042244"/>
    </source>
</evidence>
<evidence type="ECO:0000256" key="14">
    <source>
        <dbReference type="SAM" id="Phobius"/>
    </source>
</evidence>
<protein>
    <recommendedName>
        <fullName evidence="11">Scavenger receptor class B member 1</fullName>
    </recommendedName>
    <alternativeName>
        <fullName evidence="12">SR-BI</fullName>
    </alternativeName>
</protein>
<evidence type="ECO:0000256" key="1">
    <source>
        <dbReference type="ARBA" id="ARBA00004189"/>
    </source>
</evidence>
<keyword evidence="7 14" id="KW-0472">Membrane</keyword>
<evidence type="ECO:0000256" key="13">
    <source>
        <dbReference type="SAM" id="MobiDB-lite"/>
    </source>
</evidence>
<organism evidence="15">
    <name type="scientific">Cacopsylla melanoneura</name>
    <dbReference type="NCBI Taxonomy" id="428564"/>
    <lineage>
        <taxon>Eukaryota</taxon>
        <taxon>Metazoa</taxon>
        <taxon>Ecdysozoa</taxon>
        <taxon>Arthropoda</taxon>
        <taxon>Hexapoda</taxon>
        <taxon>Insecta</taxon>
        <taxon>Pterygota</taxon>
        <taxon>Neoptera</taxon>
        <taxon>Paraneoptera</taxon>
        <taxon>Hemiptera</taxon>
        <taxon>Sternorrhyncha</taxon>
        <taxon>Psylloidea</taxon>
        <taxon>Psyllidae</taxon>
        <taxon>Psyllinae</taxon>
        <taxon>Cacopsylla</taxon>
    </lineage>
</organism>
<dbReference type="InterPro" id="IPR002159">
    <property type="entry name" value="CD36_fam"/>
</dbReference>
<feature type="compositionally biased region" description="Polar residues" evidence="13">
    <location>
        <begin position="24"/>
        <end position="33"/>
    </location>
</feature>
<evidence type="ECO:0000256" key="2">
    <source>
        <dbReference type="ARBA" id="ARBA00004651"/>
    </source>
</evidence>
<evidence type="ECO:0000256" key="10">
    <source>
        <dbReference type="ARBA" id="ARBA00023180"/>
    </source>
</evidence>
<reference evidence="15" key="1">
    <citation type="submission" date="2021-05" db="EMBL/GenBank/DDBJ databases">
        <authorList>
            <person name="Alioto T."/>
            <person name="Alioto T."/>
            <person name="Gomez Garrido J."/>
        </authorList>
    </citation>
    <scope>NUCLEOTIDE SEQUENCE</scope>
</reference>
<evidence type="ECO:0000256" key="5">
    <source>
        <dbReference type="ARBA" id="ARBA00022692"/>
    </source>
</evidence>
<dbReference type="PRINTS" id="PR01609">
    <property type="entry name" value="CD36FAMILY"/>
</dbReference>
<evidence type="ECO:0000256" key="11">
    <source>
        <dbReference type="ARBA" id="ARBA00040821"/>
    </source>
</evidence>
<keyword evidence="5 14" id="KW-0812">Transmembrane</keyword>
<sequence length="773" mass="89008">MSSQKKHSQHHHRHPYSNDELSLLQPSNHSQFTIVEKPHKNHTPRAVQSRKPSPSESVQPKIPQETNAQMSGSQKNKVQNLSPLQTNITITENESGYPSDQKHRNHFRNPGSLPNLQESSNILPNLSNPNDKNGRDSNSFTYSNNTYLSNIHLASRSHGQALPEHPFPNTNNKSNESDVTDVTNSILHSKNCGVAETSNKYIVKDDQTDDVTDPSSPLNSNNDQSNTNTDDVTDPCSPLNPNPSEVRLTKSDIYARVPTPVGPIEVRPSRNQLYYRKIHKYLLFRSDQHLLYRSCVFIIGSLISAFLLYILWFTDLYWISIRRINVLEPDGSISYRNFHEIPVKDNTFCVTVFNITNLAEFYASYEKPVLQIEPVGPYCFREILEKINIEFNENLTRVSYSENSKFQYLEHLSNGSLNDVVNVVSFPYMTITSHVSQMNFLAKMTISSQIKAARYKPFVTLRVNSFLFGYDDEFLTWTYNLGTKFGFFVPVKRFSMLDQLLDQINSNFTVDTGKSNIDTLQRVQSYNGRSDMEVWQSPSCNAYDGTDGTFYDAAPIKERRNVSFFSNFICRNVKMMPVEEISFFKFSTVPRYTMVPELFMYNKTGDDCYCVDPPCIDNLFYAGDCFPGPIVFSYKYFHGVDRQHLTHLSPLPDPGDWKTYFDVFPGLGSATASTQRIQINLEVRKAQFFNHLSYFDHKTVLPGVYIERTFPALTFEAYWYLFHSTFTLPALEWFLKYVLVAVNILFLYYLLVVLFVVLKYVILKVKSYLDSFR</sequence>
<dbReference type="PANTHER" id="PTHR11923:SF110">
    <property type="entry name" value="SCAVENGER RECEPTOR CLASS B MEMBER 1"/>
    <property type="match status" value="1"/>
</dbReference>
<feature type="region of interest" description="Disordered" evidence="13">
    <location>
        <begin position="201"/>
        <end position="246"/>
    </location>
</feature>
<dbReference type="GO" id="GO:0005901">
    <property type="term" value="C:caveola"/>
    <property type="evidence" value="ECO:0007669"/>
    <property type="project" value="UniProtKB-SubCell"/>
</dbReference>
<feature type="compositionally biased region" description="Low complexity" evidence="13">
    <location>
        <begin position="219"/>
        <end position="230"/>
    </location>
</feature>
<evidence type="ECO:0000256" key="4">
    <source>
        <dbReference type="ARBA" id="ARBA00022475"/>
    </source>
</evidence>
<keyword evidence="10" id="KW-0325">Glycoprotein</keyword>
<feature type="region of interest" description="Disordered" evidence="13">
    <location>
        <begin position="92"/>
        <end position="141"/>
    </location>
</feature>
<keyword evidence="6 14" id="KW-1133">Transmembrane helix</keyword>
<accession>A0A8D9F890</accession>
<feature type="transmembrane region" description="Helical" evidence="14">
    <location>
        <begin position="290"/>
        <end position="312"/>
    </location>
</feature>
<feature type="compositionally biased region" description="Low complexity" evidence="13">
    <location>
        <begin position="119"/>
        <end position="130"/>
    </location>
</feature>
<keyword evidence="8" id="KW-1015">Disulfide bond</keyword>
<feature type="region of interest" description="Disordered" evidence="13">
    <location>
        <begin position="159"/>
        <end position="181"/>
    </location>
</feature>
<keyword evidence="9" id="KW-0675">Receptor</keyword>
<dbReference type="Pfam" id="PF01130">
    <property type="entry name" value="CD36"/>
    <property type="match status" value="1"/>
</dbReference>
<feature type="compositionally biased region" description="Basic residues" evidence="13">
    <location>
        <begin position="1"/>
        <end position="15"/>
    </location>
</feature>
<dbReference type="AlphaFoldDB" id="A0A8D9F890"/>
<name>A0A8D9F890_9HEMI</name>
<dbReference type="EMBL" id="HBUF01620516">
    <property type="protein sequence ID" value="CAG6780866.1"/>
    <property type="molecule type" value="Transcribed_RNA"/>
</dbReference>
<proteinExistence type="inferred from homology"/>
<comment type="similarity">
    <text evidence="3">Belongs to the CD36 family.</text>
</comment>
<evidence type="ECO:0000256" key="7">
    <source>
        <dbReference type="ARBA" id="ARBA00023136"/>
    </source>
</evidence>
<evidence type="ECO:0000256" key="9">
    <source>
        <dbReference type="ARBA" id="ARBA00023170"/>
    </source>
</evidence>
<evidence type="ECO:0000256" key="3">
    <source>
        <dbReference type="ARBA" id="ARBA00010532"/>
    </source>
</evidence>